<dbReference type="InterPro" id="IPR015077">
    <property type="entry name" value="DUF1858"/>
</dbReference>
<name>C9LM64_9FIRM</name>
<evidence type="ECO:0000259" key="1">
    <source>
        <dbReference type="Pfam" id="PF08984"/>
    </source>
</evidence>
<dbReference type="InterPro" id="IPR023883">
    <property type="entry name" value="CHP03980_redox-disulphide"/>
</dbReference>
<dbReference type="EMBL" id="ACIM02000001">
    <property type="protein sequence ID" value="EEW96650.1"/>
    <property type="molecule type" value="Genomic_DNA"/>
</dbReference>
<dbReference type="InterPro" id="IPR038062">
    <property type="entry name" value="ScdA-like_N_sf"/>
</dbReference>
<protein>
    <submittedName>
        <fullName evidence="2">Hydrid cluster protein-associated redox disulfide domain protein</fullName>
    </submittedName>
</protein>
<dbReference type="Proteomes" id="UP000004736">
    <property type="component" value="Unassembled WGS sequence"/>
</dbReference>
<gene>
    <name evidence="2" type="ORF">GCWU000321_00600</name>
</gene>
<dbReference type="NCBIfam" id="TIGR03980">
    <property type="entry name" value="prismane_assoc"/>
    <property type="match status" value="1"/>
</dbReference>
<comment type="caution">
    <text evidence="2">The sequence shown here is derived from an EMBL/GenBank/DDBJ whole genome shotgun (WGS) entry which is preliminary data.</text>
</comment>
<keyword evidence="3" id="KW-1185">Reference proteome</keyword>
<dbReference type="Pfam" id="PF08984">
    <property type="entry name" value="DUF1858"/>
    <property type="match status" value="1"/>
</dbReference>
<feature type="domain" description="DUF1858" evidence="1">
    <location>
        <begin position="201"/>
        <end position="251"/>
    </location>
</feature>
<accession>C9LM64</accession>
<reference evidence="2" key="1">
    <citation type="submission" date="2009-09" db="EMBL/GenBank/DDBJ databases">
        <authorList>
            <person name="Weinstock G."/>
            <person name="Sodergren E."/>
            <person name="Clifton S."/>
            <person name="Fulton L."/>
            <person name="Fulton B."/>
            <person name="Courtney L."/>
            <person name="Fronick C."/>
            <person name="Harrison M."/>
            <person name="Strong C."/>
            <person name="Farmer C."/>
            <person name="Delahaunty K."/>
            <person name="Markovic C."/>
            <person name="Hall O."/>
            <person name="Minx P."/>
            <person name="Tomlinson C."/>
            <person name="Mitreva M."/>
            <person name="Nelson J."/>
            <person name="Hou S."/>
            <person name="Wollam A."/>
            <person name="Pepin K.H."/>
            <person name="Johnson M."/>
            <person name="Bhonagiri V."/>
            <person name="Nash W.E."/>
            <person name="Warren W."/>
            <person name="Chinwalla A."/>
            <person name="Mardis E.R."/>
            <person name="Wilson R.K."/>
        </authorList>
    </citation>
    <scope>NUCLEOTIDE SEQUENCE [LARGE SCALE GENOMIC DNA]</scope>
    <source>
        <strain evidence="2">DSM 15470</strain>
    </source>
</reference>
<evidence type="ECO:0000313" key="3">
    <source>
        <dbReference type="Proteomes" id="UP000004736"/>
    </source>
</evidence>
<dbReference type="AlphaFoldDB" id="C9LM64"/>
<dbReference type="eggNOG" id="COG1251">
    <property type="taxonomic scope" value="Bacteria"/>
</dbReference>
<dbReference type="STRING" id="592028.GCWU000321_00600"/>
<proteinExistence type="predicted"/>
<dbReference type="SUPFAM" id="SSF140683">
    <property type="entry name" value="SP0561-like"/>
    <property type="match status" value="1"/>
</dbReference>
<dbReference type="HOGENOM" id="CLU_838702_0_0_9"/>
<dbReference type="PANTHER" id="PTHR39341:SF1">
    <property type="entry name" value="DUF1858 DOMAIN-CONTAINING PROTEIN"/>
    <property type="match status" value="1"/>
</dbReference>
<sequence>MWIQEIGYIKELLMTADNLTFALEIDFIPDLQEGRDDFKKKMKSVAEKIDGSYTLDQKSRPIISGLTKEDIEKVLTELGLLAFGMWPSCILTCSVTTALPMRAVGMSDGWDIYTGKKTFFAFAQFPADALSIMVKACTYYLDHENYQSLEEFIDSMGYEAFRDTVLGNTMSDMNGNENYYGSSWVMPNVPPLNEGDFVRPEHNIMQVIEVYPEMGQFLMEYGMSCVGCFVSYDENLWQAAQTHGMDVFELIGEINEYLSDKFQKPLLTENTPMEEILTLYPQLLPLFQNEKIQMPSEMATPIGELCKEANVDFTSFIQKCDARLRGDENNL</sequence>
<dbReference type="PANTHER" id="PTHR39341">
    <property type="entry name" value="BSL7085 PROTEIN"/>
    <property type="match status" value="1"/>
</dbReference>
<dbReference type="Gene3D" id="1.10.3910.10">
    <property type="entry name" value="SP0561-like"/>
    <property type="match status" value="1"/>
</dbReference>
<evidence type="ECO:0000313" key="2">
    <source>
        <dbReference type="EMBL" id="EEW96650.1"/>
    </source>
</evidence>
<organism evidence="2 3">
    <name type="scientific">Dialister invisus DSM 15470</name>
    <dbReference type="NCBI Taxonomy" id="592028"/>
    <lineage>
        <taxon>Bacteria</taxon>
        <taxon>Bacillati</taxon>
        <taxon>Bacillota</taxon>
        <taxon>Negativicutes</taxon>
        <taxon>Veillonellales</taxon>
        <taxon>Veillonellaceae</taxon>
        <taxon>Dialister</taxon>
    </lineage>
</organism>